<dbReference type="EMBL" id="NKQU01000058">
    <property type="protein sequence ID" value="OZI87313.1"/>
    <property type="molecule type" value="Genomic_DNA"/>
</dbReference>
<dbReference type="Proteomes" id="UP000217163">
    <property type="component" value="Unassembled WGS sequence"/>
</dbReference>
<evidence type="ECO:0000313" key="1">
    <source>
        <dbReference type="EMBL" id="OZI87313.1"/>
    </source>
</evidence>
<proteinExistence type="predicted"/>
<evidence type="ECO:0000313" key="2">
    <source>
        <dbReference type="Proteomes" id="UP000217163"/>
    </source>
</evidence>
<organism evidence="1 2">
    <name type="scientific">Pseudomonas avellanae</name>
    <dbReference type="NCBI Taxonomy" id="46257"/>
    <lineage>
        <taxon>Bacteria</taxon>
        <taxon>Pseudomonadati</taxon>
        <taxon>Pseudomonadota</taxon>
        <taxon>Gammaproteobacteria</taxon>
        <taxon>Pseudomonadales</taxon>
        <taxon>Pseudomonadaceae</taxon>
        <taxon>Pseudomonas</taxon>
    </lineage>
</organism>
<name>A0A261WN35_9PSED</name>
<sequence>MLSMPECLWENGAVCTSGVSGWARKICGVVGGNDSMILGIIQMMSFVEGFGGGAWRPAIIYCFHNNQHP</sequence>
<comment type="caution">
    <text evidence="1">The sequence shown here is derived from an EMBL/GenBank/DDBJ whole genome shotgun (WGS) entry which is preliminary data.</text>
</comment>
<gene>
    <name evidence="1" type="ORF">CFN58_04575</name>
</gene>
<reference evidence="2" key="1">
    <citation type="journal article" date="2016" name="Sci. Rep.">
        <title>Genome analysis of the kiwifruit canker pathogen Pseudomonas syringae pv. actinidiae biovar 5.</title>
        <authorList>
            <person name="Fujikawa T."/>
            <person name="Sawada H."/>
        </authorList>
    </citation>
    <scope>NUCLEOTIDE SEQUENCE [LARGE SCALE GENOMIC DNA]</scope>
    <source>
        <strain evidence="2">MAFF 212061</strain>
    </source>
</reference>
<accession>A0A261WN35</accession>
<dbReference type="AlphaFoldDB" id="A0A261WN35"/>
<protein>
    <submittedName>
        <fullName evidence="1">Uncharacterized protein</fullName>
    </submittedName>
</protein>